<comment type="caution">
    <text evidence="3">The sequence shown here is derived from an EMBL/GenBank/DDBJ whole genome shotgun (WGS) entry which is preliminary data.</text>
</comment>
<dbReference type="OrthoDB" id="9769030at2"/>
<feature type="repeat" description="TPR" evidence="1">
    <location>
        <begin position="265"/>
        <end position="298"/>
    </location>
</feature>
<dbReference type="Gene3D" id="1.25.40.10">
    <property type="entry name" value="Tetratricopeptide repeat domain"/>
    <property type="match status" value="1"/>
</dbReference>
<dbReference type="SMART" id="SM00028">
    <property type="entry name" value="TPR"/>
    <property type="match status" value="4"/>
</dbReference>
<gene>
    <name evidence="3" type="ORF">ESZ00_16670</name>
</gene>
<sequence>MAASLVREPEGRIHRKREIPNFYQAGLAPSSVPCYPRDFYIAYLFAGAGVRIIASYVSDGPIASTLTVTRYSRHDALRILRIPARHLRSWERAGLIAFSESYSFQELGQLCKLRDLRAMRLSAARIRASVSAMQAVSGMANPLMEAGAARSGSRLAFRHSGAWMEPVTRQFVFDFDGRQRMFEVEGGLTQAERAQRVSALFLDAVRCEEAMKLDEAIALYEEILALDANHAPSAINLGTIFYNRREFQHSEELYRQATVSDPGYALAFFDLGNVLDELQRVEESIDAYKRAIALMPKYADAHYNLALAYERRSERRRALRHWVAYVKLDPVGPWSNHARSRVKMILEREKLTIVWRHEGTGRPGLLPSSSAPAGRGTGRPGFLPSAPAPSGHV</sequence>
<organism evidence="3 4">
    <name type="scientific">Silvibacterium dinghuense</name>
    <dbReference type="NCBI Taxonomy" id="1560006"/>
    <lineage>
        <taxon>Bacteria</taxon>
        <taxon>Pseudomonadati</taxon>
        <taxon>Acidobacteriota</taxon>
        <taxon>Terriglobia</taxon>
        <taxon>Terriglobales</taxon>
        <taxon>Acidobacteriaceae</taxon>
        <taxon>Silvibacterium</taxon>
    </lineage>
</organism>
<dbReference type="InterPro" id="IPR019734">
    <property type="entry name" value="TPR_rpt"/>
</dbReference>
<dbReference type="SUPFAM" id="SSF48452">
    <property type="entry name" value="TPR-like"/>
    <property type="match status" value="1"/>
</dbReference>
<protein>
    <submittedName>
        <fullName evidence="3">Tetratricopeptide repeat protein</fullName>
    </submittedName>
</protein>
<dbReference type="GO" id="GO:0006493">
    <property type="term" value="P:protein O-linked glycosylation"/>
    <property type="evidence" value="ECO:0007669"/>
    <property type="project" value="InterPro"/>
</dbReference>
<evidence type="ECO:0000256" key="1">
    <source>
        <dbReference type="PROSITE-ProRule" id="PRU00339"/>
    </source>
</evidence>
<dbReference type="PANTHER" id="PTHR44366:SF1">
    <property type="entry name" value="UDP-N-ACETYLGLUCOSAMINE--PEPTIDE N-ACETYLGLUCOSAMINYLTRANSFERASE 110 KDA SUBUNIT"/>
    <property type="match status" value="1"/>
</dbReference>
<dbReference type="GO" id="GO:0097363">
    <property type="term" value="F:protein O-acetylglucosaminyltransferase activity"/>
    <property type="evidence" value="ECO:0007669"/>
    <property type="project" value="TreeGrafter"/>
</dbReference>
<proteinExistence type="predicted"/>
<keyword evidence="1" id="KW-0802">TPR repeat</keyword>
<dbReference type="Proteomes" id="UP000290253">
    <property type="component" value="Unassembled WGS sequence"/>
</dbReference>
<dbReference type="Pfam" id="PF13414">
    <property type="entry name" value="TPR_11"/>
    <property type="match status" value="1"/>
</dbReference>
<dbReference type="EMBL" id="SDMK01000004">
    <property type="protein sequence ID" value="RXS93908.1"/>
    <property type="molecule type" value="Genomic_DNA"/>
</dbReference>
<dbReference type="InterPro" id="IPR011990">
    <property type="entry name" value="TPR-like_helical_dom_sf"/>
</dbReference>
<dbReference type="PANTHER" id="PTHR44366">
    <property type="entry name" value="UDP-N-ACETYLGLUCOSAMINE--PEPTIDE N-ACETYLGLUCOSAMINYLTRANSFERASE 110 KDA SUBUNIT"/>
    <property type="match status" value="1"/>
</dbReference>
<keyword evidence="4" id="KW-1185">Reference proteome</keyword>
<name>A0A4Q1SA41_9BACT</name>
<evidence type="ECO:0000256" key="2">
    <source>
        <dbReference type="SAM" id="MobiDB-lite"/>
    </source>
</evidence>
<reference evidence="3 4" key="1">
    <citation type="journal article" date="2016" name="Int. J. Syst. Evol. Microbiol.">
        <title>Acidipila dinghuensis sp. nov., an acidobacterium isolated from forest soil.</title>
        <authorList>
            <person name="Jiang Y.W."/>
            <person name="Wang J."/>
            <person name="Chen M.H."/>
            <person name="Lv Y.Y."/>
            <person name="Qiu L.H."/>
        </authorList>
    </citation>
    <scope>NUCLEOTIDE SEQUENCE [LARGE SCALE GENOMIC DNA]</scope>
    <source>
        <strain evidence="3 4">DHOF10</strain>
    </source>
</reference>
<evidence type="ECO:0000313" key="4">
    <source>
        <dbReference type="Proteomes" id="UP000290253"/>
    </source>
</evidence>
<dbReference type="InterPro" id="IPR037919">
    <property type="entry name" value="OGT"/>
</dbReference>
<dbReference type="AlphaFoldDB" id="A0A4Q1SA41"/>
<evidence type="ECO:0000313" key="3">
    <source>
        <dbReference type="EMBL" id="RXS93908.1"/>
    </source>
</evidence>
<accession>A0A4Q1SA41</accession>
<dbReference type="PROSITE" id="PS50005">
    <property type="entry name" value="TPR"/>
    <property type="match status" value="1"/>
</dbReference>
<feature type="region of interest" description="Disordered" evidence="2">
    <location>
        <begin position="362"/>
        <end position="393"/>
    </location>
</feature>